<dbReference type="RefSeq" id="WP_286213452.1">
    <property type="nucleotide sequence ID" value="NZ_AP027452.1"/>
</dbReference>
<feature type="compositionally biased region" description="Basic and acidic residues" evidence="1">
    <location>
        <begin position="316"/>
        <end position="332"/>
    </location>
</feature>
<gene>
    <name evidence="3" type="ORF">hbim_00635</name>
</gene>
<name>A0AAI8TQJ7_MYCME</name>
<evidence type="ECO:0000313" key="3">
    <source>
        <dbReference type="EMBL" id="BDY26720.1"/>
    </source>
</evidence>
<dbReference type="InterPro" id="IPR003615">
    <property type="entry name" value="HNH_nuc"/>
</dbReference>
<dbReference type="EMBL" id="AP027452">
    <property type="protein sequence ID" value="BDY26720.1"/>
    <property type="molecule type" value="Genomic_DNA"/>
</dbReference>
<proteinExistence type="predicted"/>
<reference evidence="3" key="1">
    <citation type="submission" date="2023-03" db="EMBL/GenBank/DDBJ databases">
        <title>Draft genome sequence of a Mycolicibacterium mageritense strain H4_3_1 isolated from a hybrid biological-inorganic system reactor.</title>
        <authorList>
            <person name="Feng X."/>
            <person name="Kazama D."/>
            <person name="Sato K."/>
            <person name="Kobayashi H."/>
        </authorList>
    </citation>
    <scope>NUCLEOTIDE SEQUENCE</scope>
    <source>
        <strain evidence="3">H4_3_1</strain>
    </source>
</reference>
<dbReference type="InterPro" id="IPR003870">
    <property type="entry name" value="DUF222"/>
</dbReference>
<dbReference type="Pfam" id="PF02720">
    <property type="entry name" value="DUF222"/>
    <property type="match status" value="2"/>
</dbReference>
<feature type="compositionally biased region" description="Acidic residues" evidence="1">
    <location>
        <begin position="241"/>
        <end position="258"/>
    </location>
</feature>
<feature type="domain" description="DUF222" evidence="2">
    <location>
        <begin position="355"/>
        <end position="476"/>
    </location>
</feature>
<feature type="compositionally biased region" description="Basic and acidic residues" evidence="1">
    <location>
        <begin position="344"/>
        <end position="358"/>
    </location>
</feature>
<accession>A0AAI8TQJ7</accession>
<sequence>MLANQATYPEAVAAAFAAYDAACKQLVGLDFTQLTPAVLLDIQSRREHAARITANVDHRILAALQAQTTPKEIGARTWAEVLMIRMQISKTEANQRIAEAADLGPRCAIDGQPLEPVLPNTAQALADGAINHCHVDEIRSTVSKAAKYASAAKCAELEQILARAARSVTPLALRDIGNHALRLWNQDGDGPDLPAHKPGIHFGPQDADGLVEFHGYLDSELAGYLLLALKVWAAPGVNNPEDAEPLNEPDLNPLDDIDVPAPQPAEVTPPAEPAESPVDTQLSLADIMAQDAEHDPAPSDVRAQWDTAMDAPPPTPEEHERRQADAEQRWDEFNQASTRPNIAPEERAQRRDDYDRAIGLKPQTPASRDTRCRSLRNHDALKVILRDLLMSKKLGQHNGLPVTLVVSTTLADLSAKAGLARTNVGTTMSIPDMIRLGAHAEHYLLVYREHTAQPLYLGRAKRLASKAQRLVMIARDNGCTKPGCPLPASECQGMHVDRDWVADGQTDITGLGLGCGPDNLLAFETGWKTSIGADGRVHWQPPPLLDVGQDTLNHTHHPEELLRPEQDDDDS</sequence>
<protein>
    <recommendedName>
        <fullName evidence="2">DUF222 domain-containing protein</fullName>
    </recommendedName>
</protein>
<dbReference type="CDD" id="cd00085">
    <property type="entry name" value="HNHc"/>
    <property type="match status" value="1"/>
</dbReference>
<feature type="domain" description="DUF222" evidence="2">
    <location>
        <begin position="45"/>
        <end position="244"/>
    </location>
</feature>
<evidence type="ECO:0000259" key="2">
    <source>
        <dbReference type="Pfam" id="PF02720"/>
    </source>
</evidence>
<feature type="compositionally biased region" description="Low complexity" evidence="1">
    <location>
        <begin position="264"/>
        <end position="278"/>
    </location>
</feature>
<dbReference type="Proteomes" id="UP001241092">
    <property type="component" value="Chromosome"/>
</dbReference>
<evidence type="ECO:0000256" key="1">
    <source>
        <dbReference type="SAM" id="MobiDB-lite"/>
    </source>
</evidence>
<organism evidence="3 4">
    <name type="scientific">Mycolicibacterium mageritense</name>
    <name type="common">Mycobacterium mageritense</name>
    <dbReference type="NCBI Taxonomy" id="53462"/>
    <lineage>
        <taxon>Bacteria</taxon>
        <taxon>Bacillati</taxon>
        <taxon>Actinomycetota</taxon>
        <taxon>Actinomycetes</taxon>
        <taxon>Mycobacteriales</taxon>
        <taxon>Mycobacteriaceae</taxon>
        <taxon>Mycolicibacterium</taxon>
    </lineage>
</organism>
<dbReference type="AlphaFoldDB" id="A0AAI8TQJ7"/>
<feature type="region of interest" description="Disordered" evidence="1">
    <location>
        <begin position="306"/>
        <end position="370"/>
    </location>
</feature>
<feature type="region of interest" description="Disordered" evidence="1">
    <location>
        <begin position="240"/>
        <end position="278"/>
    </location>
</feature>
<evidence type="ECO:0000313" key="4">
    <source>
        <dbReference type="Proteomes" id="UP001241092"/>
    </source>
</evidence>